<dbReference type="Proteomes" id="UP000230233">
    <property type="component" value="Chromosome X"/>
</dbReference>
<dbReference type="PANTHER" id="PTHR23292">
    <property type="entry name" value="LIPOPOLYSACCHARIDE-INDUCED TUMOR NECROSIS FACTOR-ALPHA FACTOR"/>
    <property type="match status" value="1"/>
</dbReference>
<name>A0A2G5SM69_9PELO</name>
<dbReference type="GO" id="GO:0031902">
    <property type="term" value="C:late endosome membrane"/>
    <property type="evidence" value="ECO:0007669"/>
    <property type="project" value="UniProtKB-SubCell"/>
</dbReference>
<dbReference type="PANTHER" id="PTHR23292:SF6">
    <property type="entry name" value="FI16602P1-RELATED"/>
    <property type="match status" value="1"/>
</dbReference>
<evidence type="ECO:0000313" key="10">
    <source>
        <dbReference type="EMBL" id="PIC16127.1"/>
    </source>
</evidence>
<comment type="similarity">
    <text evidence="4">Belongs to the CDIP1/LITAF family.</text>
</comment>
<comment type="caution">
    <text evidence="10">The sequence shown here is derived from an EMBL/GenBank/DDBJ whole genome shotgun (WGS) entry which is preliminary data.</text>
</comment>
<dbReference type="AlphaFoldDB" id="A0A2G5SM69"/>
<reference evidence="11" key="1">
    <citation type="submission" date="2017-10" db="EMBL/GenBank/DDBJ databases">
        <title>Rapid genome shrinkage in a self-fertile nematode reveals novel sperm competition proteins.</title>
        <authorList>
            <person name="Yin D."/>
            <person name="Schwarz E.M."/>
            <person name="Thomas C.G."/>
            <person name="Felde R.L."/>
            <person name="Korf I.F."/>
            <person name="Cutter A.D."/>
            <person name="Schartner C.M."/>
            <person name="Ralston E.J."/>
            <person name="Meyer B.J."/>
            <person name="Haag E.S."/>
        </authorList>
    </citation>
    <scope>NUCLEOTIDE SEQUENCE [LARGE SCALE GENOMIC DNA]</scope>
    <source>
        <strain evidence="11">JU1422</strain>
    </source>
</reference>
<evidence type="ECO:0000256" key="2">
    <source>
        <dbReference type="ARBA" id="ARBA00004481"/>
    </source>
</evidence>
<gene>
    <name evidence="10" type="primary">Cni-F36G3.3</name>
    <name evidence="10" type="synonym">Cnig_chr_X.g22838</name>
    <name evidence="10" type="ORF">B9Z55_022838</name>
</gene>
<dbReference type="STRING" id="1611254.A0A2G5SM69"/>
<evidence type="ECO:0000256" key="4">
    <source>
        <dbReference type="ARBA" id="ARBA00005975"/>
    </source>
</evidence>
<dbReference type="SMART" id="SM00714">
    <property type="entry name" value="LITAF"/>
    <property type="match status" value="1"/>
</dbReference>
<dbReference type="Pfam" id="PF10601">
    <property type="entry name" value="zf-LITAF-like"/>
    <property type="match status" value="1"/>
</dbReference>
<comment type="subcellular location">
    <subcellularLocation>
        <location evidence="2">Endosome membrane</location>
        <topology evidence="2">Peripheral membrane protein</topology>
    </subcellularLocation>
    <subcellularLocation>
        <location evidence="1">Late endosome membrane</location>
    </subcellularLocation>
    <subcellularLocation>
        <location evidence="3">Lysosome membrane</location>
        <topology evidence="3">Peripheral membrane protein</topology>
        <orientation evidence="3">Cytoplasmic side</orientation>
    </subcellularLocation>
</comment>
<evidence type="ECO:0000256" key="7">
    <source>
        <dbReference type="ARBA" id="ARBA00023136"/>
    </source>
</evidence>
<evidence type="ECO:0000256" key="6">
    <source>
        <dbReference type="ARBA" id="ARBA00022833"/>
    </source>
</evidence>
<dbReference type="OrthoDB" id="5852176at2759"/>
<protein>
    <recommendedName>
        <fullName evidence="9">LITAF domain-containing protein</fullName>
    </recommendedName>
</protein>
<proteinExistence type="inferred from homology"/>
<dbReference type="InterPro" id="IPR006629">
    <property type="entry name" value="LITAF"/>
</dbReference>
<organism evidence="10 11">
    <name type="scientific">Caenorhabditis nigoni</name>
    <dbReference type="NCBI Taxonomy" id="1611254"/>
    <lineage>
        <taxon>Eukaryota</taxon>
        <taxon>Metazoa</taxon>
        <taxon>Ecdysozoa</taxon>
        <taxon>Nematoda</taxon>
        <taxon>Chromadorea</taxon>
        <taxon>Rhabditida</taxon>
        <taxon>Rhabditina</taxon>
        <taxon>Rhabditomorpha</taxon>
        <taxon>Rhabditoidea</taxon>
        <taxon>Rhabditidae</taxon>
        <taxon>Peloderinae</taxon>
        <taxon>Caenorhabditis</taxon>
    </lineage>
</organism>
<evidence type="ECO:0000259" key="9">
    <source>
        <dbReference type="PROSITE" id="PS51837"/>
    </source>
</evidence>
<dbReference type="PROSITE" id="PS51837">
    <property type="entry name" value="LITAF"/>
    <property type="match status" value="1"/>
</dbReference>
<feature type="transmembrane region" description="Helical" evidence="8">
    <location>
        <begin position="111"/>
        <end position="136"/>
    </location>
</feature>
<keyword evidence="7 8" id="KW-0472">Membrane</keyword>
<keyword evidence="11" id="KW-1185">Reference proteome</keyword>
<dbReference type="InterPro" id="IPR037519">
    <property type="entry name" value="LITAF_fam"/>
</dbReference>
<keyword evidence="6" id="KW-0862">Zinc</keyword>
<evidence type="ECO:0000256" key="5">
    <source>
        <dbReference type="ARBA" id="ARBA00022723"/>
    </source>
</evidence>
<evidence type="ECO:0000256" key="8">
    <source>
        <dbReference type="SAM" id="Phobius"/>
    </source>
</evidence>
<feature type="domain" description="LITAF" evidence="9">
    <location>
        <begin position="77"/>
        <end position="160"/>
    </location>
</feature>
<evidence type="ECO:0000313" key="11">
    <source>
        <dbReference type="Proteomes" id="UP000230233"/>
    </source>
</evidence>
<dbReference type="EMBL" id="PDUG01000006">
    <property type="protein sequence ID" value="PIC16127.1"/>
    <property type="molecule type" value="Genomic_DNA"/>
</dbReference>
<keyword evidence="8" id="KW-0812">Transmembrane</keyword>
<dbReference type="GO" id="GO:0008270">
    <property type="term" value="F:zinc ion binding"/>
    <property type="evidence" value="ECO:0007669"/>
    <property type="project" value="TreeGrafter"/>
</dbReference>
<evidence type="ECO:0000256" key="1">
    <source>
        <dbReference type="ARBA" id="ARBA00004414"/>
    </source>
</evidence>
<keyword evidence="5" id="KW-0479">Metal-binding</keyword>
<sequence>MIKNKFNSFSFLSCRKNKEINIAEVVPPAYNPDYAPTQPVYHPNNHTTAPPYNFHDNGGFENVADVHSPVYTTIASGPMPCSTIIIRLEPHATKLQCPYCRMDVVTRTKSVYGLLTWIFFAALFLFGCWCCCFVPFCLRSCKDIIHTCPNCRAMIGIHRRI</sequence>
<dbReference type="GO" id="GO:0005765">
    <property type="term" value="C:lysosomal membrane"/>
    <property type="evidence" value="ECO:0007669"/>
    <property type="project" value="UniProtKB-SubCell"/>
</dbReference>
<keyword evidence="8" id="KW-1133">Transmembrane helix</keyword>
<evidence type="ECO:0000256" key="3">
    <source>
        <dbReference type="ARBA" id="ARBA00004630"/>
    </source>
</evidence>
<accession>A0A2G5SM69</accession>